<dbReference type="InterPro" id="IPR006311">
    <property type="entry name" value="TAT_signal"/>
</dbReference>
<dbReference type="Proteomes" id="UP001626549">
    <property type="component" value="Chromosome"/>
</dbReference>
<gene>
    <name evidence="5" type="ORF">R0137_15300</name>
</gene>
<dbReference type="PROSITE" id="PS51318">
    <property type="entry name" value="TAT"/>
    <property type="match status" value="1"/>
</dbReference>
<proteinExistence type="inferred from homology"/>
<dbReference type="Gene3D" id="2.30.40.10">
    <property type="entry name" value="Urease, subunit C, domain 1"/>
    <property type="match status" value="1"/>
</dbReference>
<dbReference type="SUPFAM" id="SSF51338">
    <property type="entry name" value="Composite domain of metallo-dependent hydrolases"/>
    <property type="match status" value="1"/>
</dbReference>
<dbReference type="InterPro" id="IPR011059">
    <property type="entry name" value="Metal-dep_hydrolase_composite"/>
</dbReference>
<feature type="region of interest" description="Disordered" evidence="3">
    <location>
        <begin position="1"/>
        <end position="25"/>
    </location>
</feature>
<dbReference type="SUPFAM" id="SSF51556">
    <property type="entry name" value="Metallo-dependent hydrolases"/>
    <property type="match status" value="1"/>
</dbReference>
<organism evidence="5 6">
    <name type="scientific">Congregibacter brevis</name>
    <dbReference type="NCBI Taxonomy" id="3081201"/>
    <lineage>
        <taxon>Bacteria</taxon>
        <taxon>Pseudomonadati</taxon>
        <taxon>Pseudomonadota</taxon>
        <taxon>Gammaproteobacteria</taxon>
        <taxon>Cellvibrionales</taxon>
        <taxon>Halieaceae</taxon>
        <taxon>Congregibacter</taxon>
    </lineage>
</organism>
<reference evidence="5 6" key="1">
    <citation type="submission" date="2023-10" db="EMBL/GenBank/DDBJ databases">
        <title>Two novel species belonging to the OM43/NOR5 clade.</title>
        <authorList>
            <person name="Park M."/>
        </authorList>
    </citation>
    <scope>NUCLEOTIDE SEQUENCE [LARGE SCALE GENOMIC DNA]</scope>
    <source>
        <strain evidence="5 6">IMCC45268</strain>
    </source>
</reference>
<sequence length="532" mass="57889">MRVRTPGSADAERSQGVNQSDSSGFSRRGFIQSLALSGLAVSPATVAAAPKTDQTLKLEKLSKQLGENFIVEAGWILTDSRGELKLVRNGQVLVRRGVVEDVREGGFTDALPRLKLPRQLLLPGFISGHTHCCSATPTRGIIEGPRSYARPLELVEMLSDDEMDALTALNLAELLRSGCTTHLEMSLSLRQAESYVRSAIPWGVRAYPGAMIPGIERLFAIWFRSDDKVLMDSEQGTLDEIAANLKFCKAHMGKGDGLIRPMMSPHACDTQTPATMRALASAAKELGTGLHIHLSQGQQETDTVKRLWGKTPTQWMESFGMLSEGPVFGAHMSGLDWEIDPPILKKHGVVYAHCPSGGGAGNGTQPYPEALAAGMAVNIGIDTHSNDYVENLKLAVLYGQARHELLGELDPERDSQRPTIWNAIDGATRIPAKGLGRDDLGAIRPGCRADLISVEMSDMLNGTGALPPEPLNNLLYANGRMVRTVMTDGRVQVLDGQFVADEPRRVLDEGGEVAKKIWRQLEQEAWFTDTPR</sequence>
<evidence type="ECO:0000313" key="6">
    <source>
        <dbReference type="Proteomes" id="UP001626549"/>
    </source>
</evidence>
<evidence type="ECO:0000259" key="4">
    <source>
        <dbReference type="Pfam" id="PF01979"/>
    </source>
</evidence>
<dbReference type="EMBL" id="CP136865">
    <property type="protein sequence ID" value="WOJ96598.1"/>
    <property type="molecule type" value="Genomic_DNA"/>
</dbReference>
<dbReference type="Pfam" id="PF01979">
    <property type="entry name" value="Amidohydro_1"/>
    <property type="match status" value="1"/>
</dbReference>
<accession>A0ABZ0IAP9</accession>
<evidence type="ECO:0000256" key="2">
    <source>
        <dbReference type="ARBA" id="ARBA00022801"/>
    </source>
</evidence>
<dbReference type="InterPro" id="IPR006680">
    <property type="entry name" value="Amidohydro-rel"/>
</dbReference>
<protein>
    <submittedName>
        <fullName evidence="5">Amidohydrolase family protein</fullName>
    </submittedName>
</protein>
<keyword evidence="6" id="KW-1185">Reference proteome</keyword>
<feature type="domain" description="Amidohydrolase-related" evidence="4">
    <location>
        <begin position="121"/>
        <end position="491"/>
    </location>
</feature>
<dbReference type="RefSeq" id="WP_407327277.1">
    <property type="nucleotide sequence ID" value="NZ_CP136865.1"/>
</dbReference>
<dbReference type="InterPro" id="IPR032466">
    <property type="entry name" value="Metal_Hydrolase"/>
</dbReference>
<comment type="similarity">
    <text evidence="1">Belongs to the metallo-dependent hydrolases superfamily. ATZ/TRZ family.</text>
</comment>
<evidence type="ECO:0000256" key="3">
    <source>
        <dbReference type="SAM" id="MobiDB-lite"/>
    </source>
</evidence>
<evidence type="ECO:0000313" key="5">
    <source>
        <dbReference type="EMBL" id="WOJ96598.1"/>
    </source>
</evidence>
<name>A0ABZ0IAP9_9GAMM</name>
<feature type="compositionally biased region" description="Polar residues" evidence="3">
    <location>
        <begin position="15"/>
        <end position="25"/>
    </location>
</feature>
<dbReference type="InterPro" id="IPR050287">
    <property type="entry name" value="MTA/SAH_deaminase"/>
</dbReference>
<dbReference type="PANTHER" id="PTHR43794">
    <property type="entry name" value="AMINOHYDROLASE SSNA-RELATED"/>
    <property type="match status" value="1"/>
</dbReference>
<evidence type="ECO:0000256" key="1">
    <source>
        <dbReference type="ARBA" id="ARBA00006745"/>
    </source>
</evidence>
<dbReference type="PANTHER" id="PTHR43794:SF11">
    <property type="entry name" value="AMIDOHYDROLASE-RELATED DOMAIN-CONTAINING PROTEIN"/>
    <property type="match status" value="1"/>
</dbReference>
<dbReference type="Gene3D" id="3.20.20.140">
    <property type="entry name" value="Metal-dependent hydrolases"/>
    <property type="match status" value="1"/>
</dbReference>
<keyword evidence="2" id="KW-0378">Hydrolase</keyword>